<dbReference type="Proteomes" id="UP000262371">
    <property type="component" value="Unassembled WGS sequence"/>
</dbReference>
<dbReference type="OrthoDB" id="9797274at2"/>
<gene>
    <name evidence="3" type="ORF">DY926_03980</name>
</gene>
<keyword evidence="1" id="KW-0732">Signal</keyword>
<sequence length="361" mass="40083">MRAGIAAWLCYGLLLACGVDAQPAMAADETYRLAPAAIGCAQPDALRRAGALAGEGREHALAQLHCRRVDTDARWQMLERHGDAVLLRRQPPRHGETPLYFTAGAASPASGALPAGLVHDMLAAGAVVAMWPILRSGWRRLRRRRALRLCYRLVSRHAETLRIRRRQLVQVNSYGVERTGKWRREQTEFVRTVLQPALRRARWQDTWPAIAGTVLARIEYVARQPLATSGGRHDDTRFTPTMDPIAYERYCAHTLRRAGWDARATPPGSDQGADVVATRNGVRLVVQCKLYRNAVGNEAVQQVAAARLHYRADFAAVVSNADYTLPARALARSNNVFLLHHDELPALITRLKQAGRMATMS</sequence>
<dbReference type="PANTHER" id="PTHR30015">
    <property type="entry name" value="MRR RESTRICTION SYSTEM PROTEIN"/>
    <property type="match status" value="1"/>
</dbReference>
<accession>A0A371Z2U8</accession>
<dbReference type="GO" id="GO:0009307">
    <property type="term" value="P:DNA restriction-modification system"/>
    <property type="evidence" value="ECO:0007669"/>
    <property type="project" value="InterPro"/>
</dbReference>
<keyword evidence="3" id="KW-0540">Nuclease</keyword>
<evidence type="ECO:0000313" key="3">
    <source>
        <dbReference type="EMBL" id="RFD20822.1"/>
    </source>
</evidence>
<protein>
    <submittedName>
        <fullName evidence="3">Restriction endonuclease</fullName>
    </submittedName>
</protein>
<dbReference type="InterPro" id="IPR011856">
    <property type="entry name" value="tRNA_endonuc-like_dom_sf"/>
</dbReference>
<feature type="chain" id="PRO_5016763836" evidence="1">
    <location>
        <begin position="27"/>
        <end position="361"/>
    </location>
</feature>
<dbReference type="PROSITE" id="PS51257">
    <property type="entry name" value="PROKAR_LIPOPROTEIN"/>
    <property type="match status" value="1"/>
</dbReference>
<dbReference type="Pfam" id="PF04471">
    <property type="entry name" value="Mrr_cat"/>
    <property type="match status" value="1"/>
</dbReference>
<keyword evidence="3" id="KW-0378">Hydrolase</keyword>
<name>A0A371Z2U8_9PROT</name>
<dbReference type="EMBL" id="QUWV01000031">
    <property type="protein sequence ID" value="RFD20822.1"/>
    <property type="molecule type" value="Genomic_DNA"/>
</dbReference>
<keyword evidence="3" id="KW-0255">Endonuclease</keyword>
<dbReference type="RefSeq" id="WP_116702188.1">
    <property type="nucleotide sequence ID" value="NZ_QUWV01000031.1"/>
</dbReference>
<dbReference type="AlphaFoldDB" id="A0A371Z2U8"/>
<evidence type="ECO:0000256" key="1">
    <source>
        <dbReference type="SAM" id="SignalP"/>
    </source>
</evidence>
<evidence type="ECO:0000259" key="2">
    <source>
        <dbReference type="Pfam" id="PF04471"/>
    </source>
</evidence>
<keyword evidence="4" id="KW-1185">Reference proteome</keyword>
<reference evidence="3 4" key="1">
    <citation type="submission" date="2018-08" db="EMBL/GenBank/DDBJ databases">
        <title>Komagataeibacter sp. AV 382.</title>
        <authorList>
            <person name="Skraban J."/>
            <person name="Trcek J."/>
        </authorList>
    </citation>
    <scope>NUCLEOTIDE SEQUENCE [LARGE SCALE GENOMIC DNA]</scope>
    <source>
        <strain evidence="3 4">AV 382</strain>
    </source>
</reference>
<organism evidence="3 4">
    <name type="scientific">Komagataeibacter melaceti</name>
    <dbReference type="NCBI Taxonomy" id="2766577"/>
    <lineage>
        <taxon>Bacteria</taxon>
        <taxon>Pseudomonadati</taxon>
        <taxon>Pseudomonadota</taxon>
        <taxon>Alphaproteobacteria</taxon>
        <taxon>Acetobacterales</taxon>
        <taxon>Acetobacteraceae</taxon>
        <taxon>Komagataeibacter</taxon>
    </lineage>
</organism>
<dbReference type="InterPro" id="IPR007560">
    <property type="entry name" value="Restrct_endonuc_IV_Mrr"/>
</dbReference>
<proteinExistence type="predicted"/>
<dbReference type="GO" id="GO:0015666">
    <property type="term" value="F:restriction endodeoxyribonuclease activity"/>
    <property type="evidence" value="ECO:0007669"/>
    <property type="project" value="TreeGrafter"/>
</dbReference>
<dbReference type="PANTHER" id="PTHR30015:SF6">
    <property type="entry name" value="SLL1429 PROTEIN"/>
    <property type="match status" value="1"/>
</dbReference>
<evidence type="ECO:0000313" key="4">
    <source>
        <dbReference type="Proteomes" id="UP000262371"/>
    </source>
</evidence>
<dbReference type="Gene3D" id="3.40.1350.10">
    <property type="match status" value="1"/>
</dbReference>
<feature type="domain" description="Restriction endonuclease type IV Mrr" evidence="2">
    <location>
        <begin position="241"/>
        <end position="347"/>
    </location>
</feature>
<comment type="caution">
    <text evidence="3">The sequence shown here is derived from an EMBL/GenBank/DDBJ whole genome shotgun (WGS) entry which is preliminary data.</text>
</comment>
<dbReference type="InterPro" id="IPR011335">
    <property type="entry name" value="Restrct_endonuc-II-like"/>
</dbReference>
<dbReference type="InterPro" id="IPR052906">
    <property type="entry name" value="Type_IV_Methyl-Rstrct_Enzyme"/>
</dbReference>
<dbReference type="SUPFAM" id="SSF52980">
    <property type="entry name" value="Restriction endonuclease-like"/>
    <property type="match status" value="1"/>
</dbReference>
<dbReference type="GO" id="GO:0003677">
    <property type="term" value="F:DNA binding"/>
    <property type="evidence" value="ECO:0007669"/>
    <property type="project" value="InterPro"/>
</dbReference>
<feature type="signal peptide" evidence="1">
    <location>
        <begin position="1"/>
        <end position="26"/>
    </location>
</feature>